<dbReference type="Proteomes" id="UP000230802">
    <property type="component" value="Unassembled WGS sequence"/>
</dbReference>
<dbReference type="SUPFAM" id="SSF53335">
    <property type="entry name" value="S-adenosyl-L-methionine-dependent methyltransferases"/>
    <property type="match status" value="1"/>
</dbReference>
<evidence type="ECO:0000259" key="1">
    <source>
        <dbReference type="Pfam" id="PF02384"/>
    </source>
</evidence>
<comment type="caution">
    <text evidence="3">The sequence shown here is derived from an EMBL/GenBank/DDBJ whole genome shotgun (WGS) entry which is preliminary data.</text>
</comment>
<feature type="domain" description="DNA methylase adenine-specific" evidence="1">
    <location>
        <begin position="299"/>
        <end position="338"/>
    </location>
</feature>
<evidence type="ECO:0000259" key="2">
    <source>
        <dbReference type="Pfam" id="PF13588"/>
    </source>
</evidence>
<dbReference type="AlphaFoldDB" id="A0A2H0C4K0"/>
<dbReference type="InterPro" id="IPR003356">
    <property type="entry name" value="DNA_methylase_A-5"/>
</dbReference>
<feature type="non-terminal residue" evidence="3">
    <location>
        <position position="339"/>
    </location>
</feature>
<dbReference type="Gene3D" id="3.40.50.150">
    <property type="entry name" value="Vaccinia Virus protein VP39"/>
    <property type="match status" value="1"/>
</dbReference>
<keyword evidence="3" id="KW-0540">Nuclease</keyword>
<reference evidence="3 4" key="1">
    <citation type="submission" date="2017-09" db="EMBL/GenBank/DDBJ databases">
        <title>Depth-based differentiation of microbial function through sediment-hosted aquifers and enrichment of novel symbionts in the deep terrestrial subsurface.</title>
        <authorList>
            <person name="Probst A.J."/>
            <person name="Ladd B."/>
            <person name="Jarett J.K."/>
            <person name="Geller-Mcgrath D.E."/>
            <person name="Sieber C.M."/>
            <person name="Emerson J.B."/>
            <person name="Anantharaman K."/>
            <person name="Thomas B.C."/>
            <person name="Malmstrom R."/>
            <person name="Stieglmeier M."/>
            <person name="Klingl A."/>
            <person name="Woyke T."/>
            <person name="Ryan C.M."/>
            <person name="Banfield J.F."/>
        </authorList>
    </citation>
    <scope>NUCLEOTIDE SEQUENCE [LARGE SCALE GENOMIC DNA]</scope>
    <source>
        <strain evidence="3">CG22_combo_CG10-13_8_21_14_all_33_16</strain>
    </source>
</reference>
<keyword evidence="3" id="KW-0378">Hydrolase</keyword>
<dbReference type="GO" id="GO:0003677">
    <property type="term" value="F:DNA binding"/>
    <property type="evidence" value="ECO:0007669"/>
    <property type="project" value="InterPro"/>
</dbReference>
<gene>
    <name evidence="3" type="ORF">COW96_00285</name>
</gene>
<dbReference type="EMBL" id="PCTD01000013">
    <property type="protein sequence ID" value="PIP64846.1"/>
    <property type="molecule type" value="Genomic_DNA"/>
</dbReference>
<dbReference type="GO" id="GO:0004519">
    <property type="term" value="F:endonuclease activity"/>
    <property type="evidence" value="ECO:0007669"/>
    <property type="project" value="UniProtKB-KW"/>
</dbReference>
<evidence type="ECO:0000313" key="4">
    <source>
        <dbReference type="Proteomes" id="UP000230802"/>
    </source>
</evidence>
<dbReference type="Pfam" id="PF02384">
    <property type="entry name" value="N6_Mtase"/>
    <property type="match status" value="1"/>
</dbReference>
<sequence>MKYTKPSETIISDKLTQAINNGYISITDDNRTIKYLQLNHNELFTDPEEKVRAEYYVDLINKYDYSKNRIELESEMPDRTPERYADIVIYEDDEKKKPYIVVECKKDGISDAEFEQATKQVIANARILHAPYAICVAGNTRRAMETVLWNDKEPEKATITDIPILYGKVEEFRFKKGDSDWDLKTLDKSELKRALEKSQNTLWAGGKRNPTVAFDELCKIIFVKIRDEKRGRKNGEYYDFQIKTHEKAESVYKRLDAIYQEAKQKDPEVFKESLKIEPEELYTVVGHLQGISLNKTDLDTKGVAFEQFMEDFFKGKSGQYFTPREIVSFAVKMMDIKND</sequence>
<protein>
    <submittedName>
        <fullName evidence="3">Type I restriction endonuclease subunit M</fullName>
    </submittedName>
</protein>
<dbReference type="Pfam" id="PF13588">
    <property type="entry name" value="HSDR_N_2"/>
    <property type="match status" value="1"/>
</dbReference>
<dbReference type="InterPro" id="IPR029464">
    <property type="entry name" value="HSDR_N"/>
</dbReference>
<dbReference type="GO" id="GO:0008170">
    <property type="term" value="F:N-methyltransferase activity"/>
    <property type="evidence" value="ECO:0007669"/>
    <property type="project" value="InterPro"/>
</dbReference>
<keyword evidence="3" id="KW-0255">Endonuclease</keyword>
<proteinExistence type="predicted"/>
<feature type="domain" description="Type I restriction enzyme R protein N-terminal" evidence="2">
    <location>
        <begin position="47"/>
        <end position="146"/>
    </location>
</feature>
<name>A0A2H0C4K0_9BACT</name>
<accession>A0A2H0C4K0</accession>
<evidence type="ECO:0000313" key="3">
    <source>
        <dbReference type="EMBL" id="PIP64846.1"/>
    </source>
</evidence>
<organism evidence="3 4">
    <name type="scientific">Candidatus Roizmanbacteria bacterium CG22_combo_CG10-13_8_21_14_all_33_16</name>
    <dbReference type="NCBI Taxonomy" id="1974859"/>
    <lineage>
        <taxon>Bacteria</taxon>
        <taxon>Candidatus Roizmaniibacteriota</taxon>
    </lineage>
</organism>
<dbReference type="InterPro" id="IPR029063">
    <property type="entry name" value="SAM-dependent_MTases_sf"/>
</dbReference>